<dbReference type="InterPro" id="IPR043128">
    <property type="entry name" value="Rev_trsase/Diguanyl_cyclase"/>
</dbReference>
<dbReference type="InterPro" id="IPR035965">
    <property type="entry name" value="PAS-like_dom_sf"/>
</dbReference>
<dbReference type="PROSITE" id="PS50113">
    <property type="entry name" value="PAC"/>
    <property type="match status" value="2"/>
</dbReference>
<evidence type="ECO:0000259" key="3">
    <source>
        <dbReference type="PROSITE" id="PS50887"/>
    </source>
</evidence>
<feature type="domain" description="PAS" evidence="1">
    <location>
        <begin position="133"/>
        <end position="178"/>
    </location>
</feature>
<dbReference type="InterPro" id="IPR000700">
    <property type="entry name" value="PAS-assoc_C"/>
</dbReference>
<sequence length="442" mass="50349">MISYFKSEQLFERAFHYSAIGIALVDLDNKCLVINEAFCEMLGYNQHELVGKTYSDVTHPADLALVQKARELVLEEGTFYQLEKRYVKNDGAIIWGLVSLSLVRDEMNNPVSFIFQVQDITLRKETERQLTLNKERWKKILETVPNGIVMLDLMGKIIFANERAERILRFNKEDILMKEYNSPQWKNKRIDGSSFPDEELPFSIVVKTKKPVNNVVHTMKGQNGTHVIISVNATPISDEHGELNSVLYSISDITSQKMAEQQLLEANLLFRKQSQIDGLTGVANRRYFNDYFEDTWDQGTVDQTPISLILFDLDHFKLFNDTYGHQSGDDCLREVTVAVDKIVKKEGHLLARYGGEEFAIILSNTHSQQAQQMANDIKKTVEELQIEHAASEMCQFVTISVGVATVSPHAEQSIDSLICKADQALYQAKSKGRNVVQLFIEE</sequence>
<dbReference type="PANTHER" id="PTHR44757:SF2">
    <property type="entry name" value="BIOFILM ARCHITECTURE MAINTENANCE PROTEIN MBAA"/>
    <property type="match status" value="1"/>
</dbReference>
<dbReference type="InterPro" id="IPR000014">
    <property type="entry name" value="PAS"/>
</dbReference>
<dbReference type="SUPFAM" id="SSF55785">
    <property type="entry name" value="PYP-like sensor domain (PAS domain)"/>
    <property type="match status" value="2"/>
</dbReference>
<dbReference type="Proteomes" id="UP000315711">
    <property type="component" value="Unassembled WGS sequence"/>
</dbReference>
<protein>
    <submittedName>
        <fullName evidence="4">PAS domain S-box-containing protein/diguanylate cyclase (GGDEF)-like protein</fullName>
    </submittedName>
</protein>
<dbReference type="InterPro" id="IPR013767">
    <property type="entry name" value="PAS_fold"/>
</dbReference>
<dbReference type="PROSITE" id="PS50112">
    <property type="entry name" value="PAS"/>
    <property type="match status" value="2"/>
</dbReference>
<organism evidence="4 5">
    <name type="scientific">Halalkalibacter nanhaiisediminis</name>
    <dbReference type="NCBI Taxonomy" id="688079"/>
    <lineage>
        <taxon>Bacteria</taxon>
        <taxon>Bacillati</taxon>
        <taxon>Bacillota</taxon>
        <taxon>Bacilli</taxon>
        <taxon>Bacillales</taxon>
        <taxon>Bacillaceae</taxon>
        <taxon>Halalkalibacter</taxon>
    </lineage>
</organism>
<dbReference type="PROSITE" id="PS50887">
    <property type="entry name" value="GGDEF"/>
    <property type="match status" value="1"/>
</dbReference>
<dbReference type="Gene3D" id="3.30.450.20">
    <property type="entry name" value="PAS domain"/>
    <property type="match status" value="2"/>
</dbReference>
<dbReference type="GO" id="GO:0006355">
    <property type="term" value="P:regulation of DNA-templated transcription"/>
    <property type="evidence" value="ECO:0007669"/>
    <property type="project" value="InterPro"/>
</dbReference>
<dbReference type="InterPro" id="IPR000160">
    <property type="entry name" value="GGDEF_dom"/>
</dbReference>
<keyword evidence="5" id="KW-1185">Reference proteome</keyword>
<evidence type="ECO:0000259" key="2">
    <source>
        <dbReference type="PROSITE" id="PS50113"/>
    </source>
</evidence>
<dbReference type="EMBL" id="VLKZ01000009">
    <property type="protein sequence ID" value="TWI54501.1"/>
    <property type="molecule type" value="Genomic_DNA"/>
</dbReference>
<reference evidence="4 5" key="1">
    <citation type="journal article" date="2015" name="Stand. Genomic Sci.">
        <title>Genomic Encyclopedia of Bacterial and Archaeal Type Strains, Phase III: the genomes of soil and plant-associated and newly described type strains.</title>
        <authorList>
            <person name="Whitman W.B."/>
            <person name="Woyke T."/>
            <person name="Klenk H.P."/>
            <person name="Zhou Y."/>
            <person name="Lilburn T.G."/>
            <person name="Beck B.J."/>
            <person name="De Vos P."/>
            <person name="Vandamme P."/>
            <person name="Eisen J.A."/>
            <person name="Garrity G."/>
            <person name="Hugenholtz P."/>
            <person name="Kyrpides N.C."/>
        </authorList>
    </citation>
    <scope>NUCLEOTIDE SEQUENCE [LARGE SCALE GENOMIC DNA]</scope>
    <source>
        <strain evidence="4 5">CGMCC 1.10116</strain>
    </source>
</reference>
<proteinExistence type="predicted"/>
<feature type="domain" description="GGDEF" evidence="3">
    <location>
        <begin position="304"/>
        <end position="441"/>
    </location>
</feature>
<dbReference type="PANTHER" id="PTHR44757">
    <property type="entry name" value="DIGUANYLATE CYCLASE DGCP"/>
    <property type="match status" value="1"/>
</dbReference>
<dbReference type="InterPro" id="IPR052155">
    <property type="entry name" value="Biofilm_reg_signaling"/>
</dbReference>
<dbReference type="OrthoDB" id="9759607at2"/>
<dbReference type="SUPFAM" id="SSF55073">
    <property type="entry name" value="Nucleotide cyclase"/>
    <property type="match status" value="1"/>
</dbReference>
<dbReference type="SMART" id="SM00086">
    <property type="entry name" value="PAC"/>
    <property type="match status" value="2"/>
</dbReference>
<feature type="domain" description="PAC" evidence="2">
    <location>
        <begin position="213"/>
        <end position="265"/>
    </location>
</feature>
<evidence type="ECO:0000259" key="1">
    <source>
        <dbReference type="PROSITE" id="PS50112"/>
    </source>
</evidence>
<dbReference type="CDD" id="cd01949">
    <property type="entry name" value="GGDEF"/>
    <property type="match status" value="1"/>
</dbReference>
<evidence type="ECO:0000313" key="5">
    <source>
        <dbReference type="Proteomes" id="UP000315711"/>
    </source>
</evidence>
<dbReference type="NCBIfam" id="TIGR00254">
    <property type="entry name" value="GGDEF"/>
    <property type="match status" value="1"/>
</dbReference>
<dbReference type="FunFam" id="3.30.70.270:FF:000001">
    <property type="entry name" value="Diguanylate cyclase domain protein"/>
    <property type="match status" value="1"/>
</dbReference>
<dbReference type="RefSeq" id="WP_144451290.1">
    <property type="nucleotide sequence ID" value="NZ_VLKZ01000009.1"/>
</dbReference>
<gene>
    <name evidence="4" type="ORF">IQ10_03054</name>
</gene>
<accession>A0A562QCM2</accession>
<dbReference type="Pfam" id="PF00989">
    <property type="entry name" value="PAS"/>
    <property type="match status" value="2"/>
</dbReference>
<dbReference type="InterPro" id="IPR029787">
    <property type="entry name" value="Nucleotide_cyclase"/>
</dbReference>
<evidence type="ECO:0000313" key="4">
    <source>
        <dbReference type="EMBL" id="TWI54501.1"/>
    </source>
</evidence>
<name>A0A562QCM2_9BACI</name>
<feature type="domain" description="PAC" evidence="2">
    <location>
        <begin position="80"/>
        <end position="132"/>
    </location>
</feature>
<dbReference type="SMART" id="SM00267">
    <property type="entry name" value="GGDEF"/>
    <property type="match status" value="1"/>
</dbReference>
<dbReference type="NCBIfam" id="TIGR00229">
    <property type="entry name" value="sensory_box"/>
    <property type="match status" value="2"/>
</dbReference>
<dbReference type="Gene3D" id="3.30.70.270">
    <property type="match status" value="1"/>
</dbReference>
<comment type="caution">
    <text evidence="4">The sequence shown here is derived from an EMBL/GenBank/DDBJ whole genome shotgun (WGS) entry which is preliminary data.</text>
</comment>
<dbReference type="CDD" id="cd00130">
    <property type="entry name" value="PAS"/>
    <property type="match status" value="2"/>
</dbReference>
<dbReference type="AlphaFoldDB" id="A0A562QCM2"/>
<feature type="domain" description="PAS" evidence="1">
    <location>
        <begin position="7"/>
        <end position="77"/>
    </location>
</feature>
<dbReference type="SMART" id="SM00091">
    <property type="entry name" value="PAS"/>
    <property type="match status" value="2"/>
</dbReference>
<dbReference type="Pfam" id="PF00990">
    <property type="entry name" value="GGDEF"/>
    <property type="match status" value="1"/>
</dbReference>
<dbReference type="InterPro" id="IPR001610">
    <property type="entry name" value="PAC"/>
</dbReference>